<name>A0ABZ0X5P8_9GAMM</name>
<reference evidence="3 4" key="1">
    <citation type="submission" date="2023-11" db="EMBL/GenBank/DDBJ databases">
        <title>MicrobeMod: A computational toolkit for identifying prokaryotic methylation and restriction-modification with nanopore sequencing.</title>
        <authorList>
            <person name="Crits-Christoph A."/>
            <person name="Kang S.C."/>
            <person name="Lee H."/>
            <person name="Ostrov N."/>
        </authorList>
    </citation>
    <scope>NUCLEOTIDE SEQUENCE [LARGE SCALE GENOMIC DNA]</scope>
    <source>
        <strain evidence="3 4">DSMZ 16071</strain>
    </source>
</reference>
<keyword evidence="1 2" id="KW-0732">Signal</keyword>
<accession>A0ABZ0X5P8</accession>
<keyword evidence="4" id="KW-1185">Reference proteome</keyword>
<dbReference type="InterPro" id="IPR013517">
    <property type="entry name" value="FG-GAP"/>
</dbReference>
<organism evidence="3 4">
    <name type="scientific">Kangiella aquimarina</name>
    <dbReference type="NCBI Taxonomy" id="261965"/>
    <lineage>
        <taxon>Bacteria</taxon>
        <taxon>Pseudomonadati</taxon>
        <taxon>Pseudomonadota</taxon>
        <taxon>Gammaproteobacteria</taxon>
        <taxon>Kangiellales</taxon>
        <taxon>Kangiellaceae</taxon>
        <taxon>Kangiella</taxon>
    </lineage>
</organism>
<dbReference type="Pfam" id="PF13517">
    <property type="entry name" value="FG-GAP_3"/>
    <property type="match status" value="2"/>
</dbReference>
<sequence length="382" mass="40467">MMKIYSKALVLQTVLFSTLSVAAQEDIIEIGNGQFYSYVLKAGSGQPSVLFCDVNSDGDQDLIIADYSDNNIVVYQGDGKGHLNELNRIPAGDNPTHMDAADINGDGNIDIAIANHETSYITLLLGDGKGGFAQASHSPIKVDVDPHPHAVTLADLDGDDIEDLIVDDRTNTGLRVLKGKDNGQFVSQGTLIKAGGDPYRGFAVDDINDDGSLDMVTPNPSAIGIMINKVDKESLGFSLQTLDMSEAPFAVELADLNGDAHKDLIVATNGRVISIVPGDGKGGFTKKLESTLTVASGAKQIAVGYLNGDGIEDALISNWSGHFTIIFGGNDDFETVNLDHPEIANPWAVAMADLNNDGLSDMIIADGDSELAVVYVSKPMSR</sequence>
<proteinExistence type="predicted"/>
<dbReference type="RefSeq" id="WP_211215570.1">
    <property type="nucleotide sequence ID" value="NZ_CP140158.1"/>
</dbReference>
<dbReference type="PANTHER" id="PTHR46580:SF4">
    <property type="entry name" value="ATP_GTP-BINDING PROTEIN"/>
    <property type="match status" value="1"/>
</dbReference>
<protein>
    <submittedName>
        <fullName evidence="3">VCBS repeat-containing protein</fullName>
    </submittedName>
</protein>
<gene>
    <name evidence="3" type="ORF">SR900_01585</name>
</gene>
<feature type="signal peptide" evidence="2">
    <location>
        <begin position="1"/>
        <end position="23"/>
    </location>
</feature>
<dbReference type="Gene3D" id="2.130.10.130">
    <property type="entry name" value="Integrin alpha, N-terminal"/>
    <property type="match status" value="2"/>
</dbReference>
<evidence type="ECO:0000256" key="1">
    <source>
        <dbReference type="ARBA" id="ARBA00022729"/>
    </source>
</evidence>
<evidence type="ECO:0000313" key="3">
    <source>
        <dbReference type="EMBL" id="WQG85587.1"/>
    </source>
</evidence>
<feature type="chain" id="PRO_5047550032" evidence="2">
    <location>
        <begin position="24"/>
        <end position="382"/>
    </location>
</feature>
<evidence type="ECO:0000256" key="2">
    <source>
        <dbReference type="SAM" id="SignalP"/>
    </source>
</evidence>
<dbReference type="PANTHER" id="PTHR46580">
    <property type="entry name" value="SENSOR KINASE-RELATED"/>
    <property type="match status" value="1"/>
</dbReference>
<dbReference type="InterPro" id="IPR028994">
    <property type="entry name" value="Integrin_alpha_N"/>
</dbReference>
<dbReference type="SUPFAM" id="SSF69318">
    <property type="entry name" value="Integrin alpha N-terminal domain"/>
    <property type="match status" value="2"/>
</dbReference>
<dbReference type="Proteomes" id="UP001324185">
    <property type="component" value="Chromosome"/>
</dbReference>
<dbReference type="EMBL" id="CP140158">
    <property type="protein sequence ID" value="WQG85587.1"/>
    <property type="molecule type" value="Genomic_DNA"/>
</dbReference>
<evidence type="ECO:0000313" key="4">
    <source>
        <dbReference type="Proteomes" id="UP001324185"/>
    </source>
</evidence>